<comment type="caution">
    <text evidence="1">The sequence shown here is derived from an EMBL/GenBank/DDBJ whole genome shotgun (WGS) entry which is preliminary data.</text>
</comment>
<organism evidence="1 2">
    <name type="scientific">Paenibacillus wynnii</name>
    <dbReference type="NCBI Taxonomy" id="268407"/>
    <lineage>
        <taxon>Bacteria</taxon>
        <taxon>Bacillati</taxon>
        <taxon>Bacillota</taxon>
        <taxon>Bacilli</taxon>
        <taxon>Bacillales</taxon>
        <taxon>Paenibacillaceae</taxon>
        <taxon>Paenibacillus</taxon>
    </lineage>
</organism>
<evidence type="ECO:0000313" key="1">
    <source>
        <dbReference type="EMBL" id="KGE20056.1"/>
    </source>
</evidence>
<keyword evidence="2" id="KW-1185">Reference proteome</keyword>
<proteinExistence type="predicted"/>
<reference evidence="1 2" key="1">
    <citation type="submission" date="2014-08" db="EMBL/GenBank/DDBJ databases">
        <authorList>
            <person name="den Bakker H.C."/>
        </authorList>
    </citation>
    <scope>NUCLEOTIDE SEQUENCE [LARGE SCALE GENOMIC DNA]</scope>
    <source>
        <strain evidence="1 2">DSM 18334</strain>
    </source>
</reference>
<dbReference type="STRING" id="268407.PWYN_12440"/>
<reference evidence="1 2" key="2">
    <citation type="submission" date="2014-10" db="EMBL/GenBank/DDBJ databases">
        <title>Comparative genomics of the Paenibacillus odorifer group.</title>
        <authorList>
            <person name="Tsai Y.-C."/>
            <person name="Martin N."/>
            <person name="Korlach J."/>
            <person name="Wiedmann M."/>
        </authorList>
    </citation>
    <scope>NUCLEOTIDE SEQUENCE [LARGE SCALE GENOMIC DNA]</scope>
    <source>
        <strain evidence="1 2">DSM 18334</strain>
    </source>
</reference>
<dbReference type="OrthoDB" id="2626894at2"/>
<protein>
    <submittedName>
        <fullName evidence="1">Uncharacterized protein</fullName>
    </submittedName>
</protein>
<name>A0A098MDJ8_9BACL</name>
<sequence>MTDQNAAQEKKLESKIAKEERTLKAQLDAMPKVKIIIPEDSLNPDDIVPVGWNGIIYAIPRGIEFEVPEVIRDIWQESYTKTQAVNKRVRENANKEIKIM</sequence>
<dbReference type="Proteomes" id="UP000029734">
    <property type="component" value="Unassembled WGS sequence"/>
</dbReference>
<evidence type="ECO:0000313" key="2">
    <source>
        <dbReference type="Proteomes" id="UP000029734"/>
    </source>
</evidence>
<accession>A0A098MDJ8</accession>
<dbReference type="RefSeq" id="WP_036651894.1">
    <property type="nucleotide sequence ID" value="NZ_JQCR01000002.1"/>
</dbReference>
<dbReference type="AlphaFoldDB" id="A0A098MDJ8"/>
<gene>
    <name evidence="1" type="ORF">PWYN_12440</name>
</gene>
<dbReference type="EMBL" id="JQCR01000002">
    <property type="protein sequence ID" value="KGE20056.1"/>
    <property type="molecule type" value="Genomic_DNA"/>
</dbReference>